<comment type="caution">
    <text evidence="3">The sequence shown here is derived from an EMBL/GenBank/DDBJ whole genome shotgun (WGS) entry which is preliminary data.</text>
</comment>
<keyword evidence="2" id="KW-0812">Transmembrane</keyword>
<accession>A0A9P5PAC0</accession>
<evidence type="ECO:0000313" key="4">
    <source>
        <dbReference type="Proteomes" id="UP000772434"/>
    </source>
</evidence>
<reference evidence="3" key="1">
    <citation type="submission" date="2020-11" db="EMBL/GenBank/DDBJ databases">
        <authorList>
            <consortium name="DOE Joint Genome Institute"/>
            <person name="Ahrendt S."/>
            <person name="Riley R."/>
            <person name="Andreopoulos W."/>
            <person name="Labutti K."/>
            <person name="Pangilinan J."/>
            <person name="Ruiz-Duenas F.J."/>
            <person name="Barrasa J.M."/>
            <person name="Sanchez-Garcia M."/>
            <person name="Camarero S."/>
            <person name="Miyauchi S."/>
            <person name="Serrano A."/>
            <person name="Linde D."/>
            <person name="Babiker R."/>
            <person name="Drula E."/>
            <person name="Ayuso-Fernandez I."/>
            <person name="Pacheco R."/>
            <person name="Padilla G."/>
            <person name="Ferreira P."/>
            <person name="Barriuso J."/>
            <person name="Kellner H."/>
            <person name="Castanera R."/>
            <person name="Alfaro M."/>
            <person name="Ramirez L."/>
            <person name="Pisabarro A.G."/>
            <person name="Kuo A."/>
            <person name="Tritt A."/>
            <person name="Lipzen A."/>
            <person name="He G."/>
            <person name="Yan M."/>
            <person name="Ng V."/>
            <person name="Cullen D."/>
            <person name="Martin F."/>
            <person name="Rosso M.-N."/>
            <person name="Henrissat B."/>
            <person name="Hibbett D."/>
            <person name="Martinez A.T."/>
            <person name="Grigoriev I.V."/>
        </authorList>
    </citation>
    <scope>NUCLEOTIDE SEQUENCE</scope>
    <source>
        <strain evidence="3">AH 40177</strain>
    </source>
</reference>
<evidence type="ECO:0000313" key="3">
    <source>
        <dbReference type="EMBL" id="KAF9058495.1"/>
    </source>
</evidence>
<evidence type="ECO:0000256" key="1">
    <source>
        <dbReference type="SAM" id="MobiDB-lite"/>
    </source>
</evidence>
<proteinExistence type="predicted"/>
<keyword evidence="4" id="KW-1185">Reference proteome</keyword>
<sequence>MLSLFISSSVLTTITGPSSTMTLTTMIFSVPQSDIVASKPTVSTSSDSSISGGSHARTSSSLTATSTKSAMDSPTPKDALSKGAIVGTAIGLLFVLAASVGIFILVYRRRHQAVMANLGRVSPLLTDDWVHIESGGANPTPMA</sequence>
<keyword evidence="2" id="KW-0472">Membrane</keyword>
<dbReference type="Proteomes" id="UP000772434">
    <property type="component" value="Unassembled WGS sequence"/>
</dbReference>
<feature type="compositionally biased region" description="Low complexity" evidence="1">
    <location>
        <begin position="41"/>
        <end position="70"/>
    </location>
</feature>
<feature type="region of interest" description="Disordered" evidence="1">
    <location>
        <begin position="41"/>
        <end position="77"/>
    </location>
</feature>
<keyword evidence="2" id="KW-1133">Transmembrane helix</keyword>
<dbReference type="EMBL" id="JADNRY010000373">
    <property type="protein sequence ID" value="KAF9058495.1"/>
    <property type="molecule type" value="Genomic_DNA"/>
</dbReference>
<name>A0A9P5PAC0_9AGAR</name>
<evidence type="ECO:0000256" key="2">
    <source>
        <dbReference type="SAM" id="Phobius"/>
    </source>
</evidence>
<gene>
    <name evidence="3" type="ORF">BDP27DRAFT_575471</name>
</gene>
<organism evidence="3 4">
    <name type="scientific">Rhodocollybia butyracea</name>
    <dbReference type="NCBI Taxonomy" id="206335"/>
    <lineage>
        <taxon>Eukaryota</taxon>
        <taxon>Fungi</taxon>
        <taxon>Dikarya</taxon>
        <taxon>Basidiomycota</taxon>
        <taxon>Agaricomycotina</taxon>
        <taxon>Agaricomycetes</taxon>
        <taxon>Agaricomycetidae</taxon>
        <taxon>Agaricales</taxon>
        <taxon>Marasmiineae</taxon>
        <taxon>Omphalotaceae</taxon>
        <taxon>Rhodocollybia</taxon>
    </lineage>
</organism>
<dbReference type="AlphaFoldDB" id="A0A9P5PAC0"/>
<feature type="transmembrane region" description="Helical" evidence="2">
    <location>
        <begin position="84"/>
        <end position="107"/>
    </location>
</feature>
<protein>
    <submittedName>
        <fullName evidence="3">Uncharacterized protein</fullName>
    </submittedName>
</protein>